<dbReference type="Proteomes" id="UP000277811">
    <property type="component" value="Unassembled WGS sequence"/>
</dbReference>
<sequence>MPDRSGSDQAGQPEVIIIHNIAGILVMNKNKKDSKTLNKEENRDM</sequence>
<reference evidence="1 2" key="1">
    <citation type="submission" date="2018-06" db="EMBL/GenBank/DDBJ databases">
        <authorList>
            <person name="Strepis N."/>
        </authorList>
    </citation>
    <scope>NUCLEOTIDE SEQUENCE [LARGE SCALE GENOMIC DNA]</scope>
    <source>
        <strain evidence="1">LUCI</strain>
    </source>
</reference>
<organism evidence="1 2">
    <name type="scientific">Lucifera butyrica</name>
    <dbReference type="NCBI Taxonomy" id="1351585"/>
    <lineage>
        <taxon>Bacteria</taxon>
        <taxon>Bacillati</taxon>
        <taxon>Bacillota</taxon>
        <taxon>Negativicutes</taxon>
        <taxon>Veillonellales</taxon>
        <taxon>Veillonellaceae</taxon>
        <taxon>Lucifera</taxon>
    </lineage>
</organism>
<proteinExistence type="predicted"/>
<dbReference type="EMBL" id="UPPP01000062">
    <property type="protein sequence ID" value="VBB06281.1"/>
    <property type="molecule type" value="Genomic_DNA"/>
</dbReference>
<dbReference type="AlphaFoldDB" id="A0A498R4C5"/>
<evidence type="ECO:0000313" key="1">
    <source>
        <dbReference type="EMBL" id="VBB06281.1"/>
    </source>
</evidence>
<gene>
    <name evidence="1" type="ORF">LUCI_1500</name>
</gene>
<keyword evidence="2" id="KW-1185">Reference proteome</keyword>
<name>A0A498R4C5_9FIRM</name>
<evidence type="ECO:0000313" key="2">
    <source>
        <dbReference type="Proteomes" id="UP000277811"/>
    </source>
</evidence>
<protein>
    <submittedName>
        <fullName evidence="1">Uncharacterized protein</fullName>
    </submittedName>
</protein>
<accession>A0A498R4C5</accession>